<evidence type="ECO:0000256" key="1">
    <source>
        <dbReference type="SAM" id="Phobius"/>
    </source>
</evidence>
<dbReference type="EMBL" id="QVTE01000015">
    <property type="protein sequence ID" value="RFU70518.1"/>
    <property type="molecule type" value="Genomic_DNA"/>
</dbReference>
<keyword evidence="3" id="KW-1185">Reference proteome</keyword>
<dbReference type="Proteomes" id="UP000264541">
    <property type="component" value="Unassembled WGS sequence"/>
</dbReference>
<dbReference type="InterPro" id="IPR018719">
    <property type="entry name" value="DUF2243_membrane"/>
</dbReference>
<accession>A0A372LQP0</accession>
<feature type="transmembrane region" description="Helical" evidence="1">
    <location>
        <begin position="107"/>
        <end position="126"/>
    </location>
</feature>
<feature type="transmembrane region" description="Helical" evidence="1">
    <location>
        <begin position="76"/>
        <end position="95"/>
    </location>
</feature>
<gene>
    <name evidence="2" type="ORF">D0469_06180</name>
</gene>
<dbReference type="AlphaFoldDB" id="A0A372LQP0"/>
<keyword evidence="1" id="KW-1133">Transmembrane helix</keyword>
<organism evidence="2 3">
    <name type="scientific">Peribacillus saganii</name>
    <dbReference type="NCBI Taxonomy" id="2303992"/>
    <lineage>
        <taxon>Bacteria</taxon>
        <taxon>Bacillati</taxon>
        <taxon>Bacillota</taxon>
        <taxon>Bacilli</taxon>
        <taxon>Bacillales</taxon>
        <taxon>Bacillaceae</taxon>
        <taxon>Peribacillus</taxon>
    </lineage>
</organism>
<feature type="transmembrane region" description="Helical" evidence="1">
    <location>
        <begin position="47"/>
        <end position="64"/>
    </location>
</feature>
<keyword evidence="1" id="KW-0812">Transmembrane</keyword>
<keyword evidence="1" id="KW-0472">Membrane</keyword>
<proteinExistence type="predicted"/>
<evidence type="ECO:0000313" key="2">
    <source>
        <dbReference type="EMBL" id="RFU70518.1"/>
    </source>
</evidence>
<comment type="caution">
    <text evidence="2">The sequence shown here is derived from an EMBL/GenBank/DDBJ whole genome shotgun (WGS) entry which is preliminary data.</text>
</comment>
<evidence type="ECO:0000313" key="3">
    <source>
        <dbReference type="Proteomes" id="UP000264541"/>
    </source>
</evidence>
<reference evidence="2 3" key="1">
    <citation type="submission" date="2018-08" db="EMBL/GenBank/DDBJ databases">
        <title>Bacillus chawlae sp. nov., Bacillus glennii sp. nov., and Bacillus saganii sp. nov. Isolated from the Vehicle Assembly Building at Kennedy Space Center where the Viking Spacecraft were Assembled.</title>
        <authorList>
            <person name="Seuylemezian A."/>
            <person name="Vaishampayan P."/>
        </authorList>
    </citation>
    <scope>NUCLEOTIDE SEQUENCE [LARGE SCALE GENOMIC DNA]</scope>
    <source>
        <strain evidence="2 3">V47-23a</strain>
    </source>
</reference>
<dbReference type="Pfam" id="PF10002">
    <property type="entry name" value="DUF2243"/>
    <property type="match status" value="1"/>
</dbReference>
<sequence length="143" mass="16464">MILHNRKRFDSLRFLGVLAGFLVADSFFHIVDGFAAGLKAESPAERIGAVVFGMVVLTTLMWFFKRFFSSSFFHGFLVATGLFLSFDIIVFHWVFQLHRITNGPEANWLEPIMVIFGSLFVWYGIIKERKKTRIETTTNMFQG</sequence>
<protein>
    <submittedName>
        <fullName evidence="2">DUF2243 domain-containing protein</fullName>
    </submittedName>
</protein>
<name>A0A372LQP0_9BACI</name>
<feature type="transmembrane region" description="Helical" evidence="1">
    <location>
        <begin position="12"/>
        <end position="35"/>
    </location>
</feature>